<dbReference type="GO" id="GO:0031505">
    <property type="term" value="P:fungal-type cell wall organization"/>
    <property type="evidence" value="ECO:0007669"/>
    <property type="project" value="UniProtKB-ARBA"/>
</dbReference>
<dbReference type="PANTHER" id="PTHR47254">
    <property type="entry name" value="CELL WALL MANNOPROTEIN CIS3-RELATED"/>
    <property type="match status" value="1"/>
</dbReference>
<keyword evidence="5" id="KW-0677">Repeat</keyword>
<dbReference type="EMBL" id="JAHMUF010000012">
    <property type="protein sequence ID" value="KAG7193437.1"/>
    <property type="molecule type" value="Genomic_DNA"/>
</dbReference>
<keyword evidence="3" id="KW-0964">Secreted</keyword>
<proteinExistence type="inferred from homology"/>
<dbReference type="InterPro" id="IPR051153">
    <property type="entry name" value="Yeast_CWMannoprotein_PIR"/>
</dbReference>
<dbReference type="Proteomes" id="UP000790833">
    <property type="component" value="Unassembled WGS sequence"/>
</dbReference>
<dbReference type="GO" id="GO:0005199">
    <property type="term" value="F:structural constituent of cell wall"/>
    <property type="evidence" value="ECO:0007669"/>
    <property type="project" value="InterPro"/>
</dbReference>
<feature type="chain" id="PRO_5040462382" description="Cell wall mannoprotein PIR1-like C-terminal domain-containing protein" evidence="7">
    <location>
        <begin position="17"/>
        <end position="310"/>
    </location>
</feature>
<dbReference type="GO" id="GO:0009277">
    <property type="term" value="C:fungal-type cell wall"/>
    <property type="evidence" value="ECO:0007669"/>
    <property type="project" value="TreeGrafter"/>
</dbReference>
<dbReference type="PROSITE" id="PS50256">
    <property type="entry name" value="PIR_REPEAT_2"/>
    <property type="match status" value="7"/>
</dbReference>
<organism evidence="9 10">
    <name type="scientific">Scheffersomyces spartinae</name>
    <dbReference type="NCBI Taxonomy" id="45513"/>
    <lineage>
        <taxon>Eukaryota</taxon>
        <taxon>Fungi</taxon>
        <taxon>Dikarya</taxon>
        <taxon>Ascomycota</taxon>
        <taxon>Saccharomycotina</taxon>
        <taxon>Pichiomycetes</taxon>
        <taxon>Debaryomycetaceae</taxon>
        <taxon>Scheffersomyces</taxon>
    </lineage>
</organism>
<comment type="subcellular location">
    <subcellularLocation>
        <location evidence="1">Secreted</location>
        <location evidence="1">Cell wall</location>
    </subcellularLocation>
</comment>
<evidence type="ECO:0000256" key="2">
    <source>
        <dbReference type="ARBA" id="ARBA00022512"/>
    </source>
</evidence>
<reference evidence="9" key="1">
    <citation type="submission" date="2021-03" db="EMBL/GenBank/DDBJ databases">
        <authorList>
            <person name="Palmer J.M."/>
        </authorList>
    </citation>
    <scope>NUCLEOTIDE SEQUENCE</scope>
    <source>
        <strain evidence="9">ARV_011</strain>
    </source>
</reference>
<sequence length="310" mass="32823">MKYTFVFAGLATSVLAATVPIDNWSTLTPTASAPSGAVTDYPLTFGIQVSTISKNKRDVVNQITDGQIQKQSGTLTTKTATAIQQIGDGQIQHQTTAPAIQQIGDGQIQHQTTAPAIQQIGDGQIQHQTTAPAIQQIGDGQIQHQTTAPAIQQIGDGQIQHQTTTATGAQQISDGQVQQPTTLTTKVKPNASQVSDGQVQASGSFSDNFAIGCLTENTLAMTLKNGELRDSKNRVGAIVANRQFQFDGPPPQAGTIYAGGWSITPDGFLAIGDSKTFYQCLSGDFYNLYDKLIGAQCVPVYLTIIDLVPC</sequence>
<comment type="caution">
    <text evidence="9">The sequence shown here is derived from an EMBL/GenBank/DDBJ whole genome shotgun (WGS) entry which is preliminary data.</text>
</comment>
<dbReference type="PANTHER" id="PTHR47254:SF1">
    <property type="entry name" value="CELL WALL MANNOPROTEIN CIS3-RELATED"/>
    <property type="match status" value="1"/>
</dbReference>
<comment type="similarity">
    <text evidence="6">Belongs to the PIR protein family.</text>
</comment>
<evidence type="ECO:0000313" key="10">
    <source>
        <dbReference type="Proteomes" id="UP000790833"/>
    </source>
</evidence>
<dbReference type="InterPro" id="IPR054508">
    <property type="entry name" value="PIR1-like_C"/>
</dbReference>
<evidence type="ECO:0000256" key="4">
    <source>
        <dbReference type="ARBA" id="ARBA00022729"/>
    </source>
</evidence>
<evidence type="ECO:0000313" key="9">
    <source>
        <dbReference type="EMBL" id="KAG7193437.1"/>
    </source>
</evidence>
<keyword evidence="10" id="KW-1185">Reference proteome</keyword>
<evidence type="ECO:0000259" key="8">
    <source>
        <dbReference type="Pfam" id="PF22799"/>
    </source>
</evidence>
<protein>
    <recommendedName>
        <fullName evidence="8">Cell wall mannoprotein PIR1-like C-terminal domain-containing protein</fullName>
    </recommendedName>
</protein>
<evidence type="ECO:0000256" key="7">
    <source>
        <dbReference type="SAM" id="SignalP"/>
    </source>
</evidence>
<dbReference type="GeneID" id="66114229"/>
<dbReference type="PROSITE" id="PS00929">
    <property type="entry name" value="PIR_REPEAT_1"/>
    <property type="match status" value="1"/>
</dbReference>
<dbReference type="OrthoDB" id="5415592at2759"/>
<dbReference type="RefSeq" id="XP_043048985.1">
    <property type="nucleotide sequence ID" value="XM_043191678.1"/>
</dbReference>
<evidence type="ECO:0000256" key="6">
    <source>
        <dbReference type="ARBA" id="ARBA00038219"/>
    </source>
</evidence>
<name>A0A9P8AHJ9_9ASCO</name>
<dbReference type="InterPro" id="IPR000420">
    <property type="entry name" value="Yeast_PIR_rpt"/>
</dbReference>
<keyword evidence="2" id="KW-0134">Cell wall</keyword>
<evidence type="ECO:0000256" key="5">
    <source>
        <dbReference type="ARBA" id="ARBA00022737"/>
    </source>
</evidence>
<dbReference type="AlphaFoldDB" id="A0A9P8AHJ9"/>
<feature type="signal peptide" evidence="7">
    <location>
        <begin position="1"/>
        <end position="16"/>
    </location>
</feature>
<accession>A0A9P8AHJ9</accession>
<gene>
    <name evidence="9" type="ORF">KQ657_000855</name>
</gene>
<dbReference type="Pfam" id="PF22799">
    <property type="entry name" value="PIR1-like_C"/>
    <property type="match status" value="1"/>
</dbReference>
<evidence type="ECO:0000256" key="1">
    <source>
        <dbReference type="ARBA" id="ARBA00004191"/>
    </source>
</evidence>
<evidence type="ECO:0000256" key="3">
    <source>
        <dbReference type="ARBA" id="ARBA00022525"/>
    </source>
</evidence>
<keyword evidence="4 7" id="KW-0732">Signal</keyword>
<feature type="domain" description="Cell wall mannoprotein PIR1-like C-terminal" evidence="8">
    <location>
        <begin position="226"/>
        <end position="300"/>
    </location>
</feature>